<feature type="signal peptide" evidence="1">
    <location>
        <begin position="1"/>
        <end position="20"/>
    </location>
</feature>
<organism evidence="2 3">
    <name type="scientific">Candidatus Alloenteromonas pullicola</name>
    <dbReference type="NCBI Taxonomy" id="2840784"/>
    <lineage>
        <taxon>Bacteria</taxon>
        <taxon>Bacillati</taxon>
        <taxon>Bacillota</taxon>
        <taxon>Bacillota incertae sedis</taxon>
        <taxon>Candidatus Alloenteromonas</taxon>
    </lineage>
</organism>
<evidence type="ECO:0008006" key="4">
    <source>
        <dbReference type="Google" id="ProtNLM"/>
    </source>
</evidence>
<gene>
    <name evidence="2" type="ORF">IAC52_04885</name>
</gene>
<name>A0A9D1LPF1_9FIRM</name>
<feature type="chain" id="PRO_5039659271" description="SsuA/THI5-like domain-containing protein" evidence="1">
    <location>
        <begin position="21"/>
        <end position="334"/>
    </location>
</feature>
<dbReference type="AlphaFoldDB" id="A0A9D1LPF1"/>
<accession>A0A9D1LPF1</accession>
<dbReference type="PROSITE" id="PS51257">
    <property type="entry name" value="PROKAR_LIPOPROTEIN"/>
    <property type="match status" value="1"/>
</dbReference>
<evidence type="ECO:0000313" key="2">
    <source>
        <dbReference type="EMBL" id="HIU45614.1"/>
    </source>
</evidence>
<evidence type="ECO:0000313" key="3">
    <source>
        <dbReference type="Proteomes" id="UP000824070"/>
    </source>
</evidence>
<sequence length="334" mass="35653">MITKKITPLALGIFALCACAPSTTTTSSSSTEEENEFNWVSPVGIPAIAFFNQGENENWTSTNTPASIIPSAFANGTFDAIVFDGINGLNQVTKKNAPYKMARWISGGTYYLVSVKHDSAEDLTSASTIDSFVQGGIADQAFLSLSEDAWGITDYTGIAYEEGVAATMAKLTSNPESFDFFLISQPQLTQATATLAQEGKTVNIIYNLQTEWKAEYGADAEIPAAGLFISNKAVEEKKGKVDEFLDMIEKNIQTAVGNPSEVVSSLDAYEALDTTSDADVQARFGFTQTLVSKLQANGANGFNLVDGEADAMTIANSFQSTIGGTAYPETAFLK</sequence>
<reference evidence="2" key="2">
    <citation type="journal article" date="2021" name="PeerJ">
        <title>Extensive microbial diversity within the chicken gut microbiome revealed by metagenomics and culture.</title>
        <authorList>
            <person name="Gilroy R."/>
            <person name="Ravi A."/>
            <person name="Getino M."/>
            <person name="Pursley I."/>
            <person name="Horton D.L."/>
            <person name="Alikhan N.F."/>
            <person name="Baker D."/>
            <person name="Gharbi K."/>
            <person name="Hall N."/>
            <person name="Watson M."/>
            <person name="Adriaenssens E.M."/>
            <person name="Foster-Nyarko E."/>
            <person name="Jarju S."/>
            <person name="Secka A."/>
            <person name="Antonio M."/>
            <person name="Oren A."/>
            <person name="Chaudhuri R.R."/>
            <person name="La Ragione R."/>
            <person name="Hildebrand F."/>
            <person name="Pallen M.J."/>
        </authorList>
    </citation>
    <scope>NUCLEOTIDE SEQUENCE</scope>
    <source>
        <strain evidence="2">ChiGjej1B1-22543</strain>
    </source>
</reference>
<dbReference type="Gene3D" id="3.40.190.10">
    <property type="entry name" value="Periplasmic binding protein-like II"/>
    <property type="match status" value="2"/>
</dbReference>
<dbReference type="Proteomes" id="UP000824070">
    <property type="component" value="Unassembled WGS sequence"/>
</dbReference>
<reference evidence="2" key="1">
    <citation type="submission" date="2020-10" db="EMBL/GenBank/DDBJ databases">
        <authorList>
            <person name="Gilroy R."/>
        </authorList>
    </citation>
    <scope>NUCLEOTIDE SEQUENCE</scope>
    <source>
        <strain evidence="2">ChiGjej1B1-22543</strain>
    </source>
</reference>
<protein>
    <recommendedName>
        <fullName evidence="4">SsuA/THI5-like domain-containing protein</fullName>
    </recommendedName>
</protein>
<proteinExistence type="predicted"/>
<comment type="caution">
    <text evidence="2">The sequence shown here is derived from an EMBL/GenBank/DDBJ whole genome shotgun (WGS) entry which is preliminary data.</text>
</comment>
<keyword evidence="1" id="KW-0732">Signal</keyword>
<dbReference type="EMBL" id="DVMV01000040">
    <property type="protein sequence ID" value="HIU45614.1"/>
    <property type="molecule type" value="Genomic_DNA"/>
</dbReference>
<evidence type="ECO:0000256" key="1">
    <source>
        <dbReference type="SAM" id="SignalP"/>
    </source>
</evidence>